<dbReference type="STRING" id="55952.BU52_03265"/>
<feature type="domain" description="Tyrosinase copper-binding" evidence="6">
    <location>
        <begin position="77"/>
        <end position="94"/>
    </location>
</feature>
<accession>A0A081XZW0</accession>
<dbReference type="PANTHER" id="PTHR11474:SF126">
    <property type="entry name" value="TYROSINASE-LIKE PROTEIN TYR-1-RELATED"/>
    <property type="match status" value="1"/>
</dbReference>
<evidence type="ECO:0000256" key="3">
    <source>
        <dbReference type="ARBA" id="ARBA00022723"/>
    </source>
</evidence>
<dbReference type="PANTHER" id="PTHR11474">
    <property type="entry name" value="TYROSINASE FAMILY MEMBER"/>
    <property type="match status" value="1"/>
</dbReference>
<evidence type="ECO:0000256" key="1">
    <source>
        <dbReference type="ARBA" id="ARBA00001973"/>
    </source>
</evidence>
<dbReference type="RefSeq" id="WP_037927385.1">
    <property type="nucleotide sequence ID" value="NZ_JBFADL010000048.1"/>
</dbReference>
<proteinExistence type="inferred from homology"/>
<organism evidence="8 9">
    <name type="scientific">Streptomyces toyocaensis</name>
    <dbReference type="NCBI Taxonomy" id="55952"/>
    <lineage>
        <taxon>Bacteria</taxon>
        <taxon>Bacillati</taxon>
        <taxon>Actinomycetota</taxon>
        <taxon>Actinomycetes</taxon>
        <taxon>Kitasatosporales</taxon>
        <taxon>Streptomycetaceae</taxon>
        <taxon>Streptomyces</taxon>
    </lineage>
</organism>
<evidence type="ECO:0000256" key="4">
    <source>
        <dbReference type="ARBA" id="ARBA00023002"/>
    </source>
</evidence>
<gene>
    <name evidence="8" type="ORF">BU52_03265</name>
</gene>
<comment type="cofactor">
    <cofactor evidence="1">
        <name>Cu(2+)</name>
        <dbReference type="ChEBI" id="CHEBI:29036"/>
    </cofactor>
</comment>
<evidence type="ECO:0000313" key="8">
    <source>
        <dbReference type="EMBL" id="KES09083.1"/>
    </source>
</evidence>
<evidence type="ECO:0000256" key="5">
    <source>
        <dbReference type="ARBA" id="ARBA00023008"/>
    </source>
</evidence>
<comment type="caution">
    <text evidence="8">The sequence shown here is derived from an EMBL/GenBank/DDBJ whole genome shotgun (WGS) entry which is preliminary data.</text>
</comment>
<dbReference type="InterPro" id="IPR002227">
    <property type="entry name" value="Tyrosinase_Cu-bd"/>
</dbReference>
<comment type="similarity">
    <text evidence="2">Belongs to the tyrosinase family.</text>
</comment>
<reference evidence="8 9" key="1">
    <citation type="submission" date="2014-02" db="EMBL/GenBank/DDBJ databases">
        <title>The genome announcement of Streptomyces toyocaensis NRRL15009.</title>
        <authorList>
            <person name="Hong H.-J."/>
            <person name="Kwun M.J."/>
        </authorList>
    </citation>
    <scope>NUCLEOTIDE SEQUENCE [LARGE SCALE GENOMIC DNA]</scope>
    <source>
        <strain evidence="8 9">NRRL 15009</strain>
    </source>
</reference>
<dbReference type="GO" id="GO:0046872">
    <property type="term" value="F:metal ion binding"/>
    <property type="evidence" value="ECO:0007669"/>
    <property type="project" value="UniProtKB-KW"/>
</dbReference>
<dbReference type="PROSITE" id="PS00498">
    <property type="entry name" value="TYROSINASE_2"/>
    <property type="match status" value="1"/>
</dbReference>
<keyword evidence="5" id="KW-0186">Copper</keyword>
<dbReference type="GO" id="GO:0016491">
    <property type="term" value="F:oxidoreductase activity"/>
    <property type="evidence" value="ECO:0007669"/>
    <property type="project" value="UniProtKB-KW"/>
</dbReference>
<dbReference type="OrthoDB" id="2874181at2"/>
<dbReference type="PRINTS" id="PR00092">
    <property type="entry name" value="TYROSINASE"/>
</dbReference>
<protein>
    <submittedName>
        <fullName evidence="8">Tyrosinase</fullName>
    </submittedName>
</protein>
<evidence type="ECO:0000313" key="9">
    <source>
        <dbReference type="Proteomes" id="UP000028341"/>
    </source>
</evidence>
<sequence>MAVVRKNIITNPAVRDAFIEGVLRLKREDSTLKTTAFGIPGPPAPVRTYDLFVIWHYRAMMTPVPPNGDTNIRNAAHRGPVFLPWHRFMLNLFEAHLQRVLGDPGFGLPYWDWSIDGSLPSPETALIWKPDFMGGQGDPVNDGPFAFNPGDPNGFRVRLDSGPNVNLRQTDRGLRRAFASGSPTLPNALDVGAAYNTLPAPFGDPDLATYDFAPWLANSRGFRSRLEGFTGTGLHNQVHRWIGGDMAPASSPNDPVFYLHHANVDRLWEGWMNRHGRTYLPSMAESADLLGHRIDDPLISPLGAGATPRTTLDNTALFTYDVVP</sequence>
<dbReference type="Pfam" id="PF00264">
    <property type="entry name" value="Tyrosinase"/>
    <property type="match status" value="1"/>
</dbReference>
<keyword evidence="9" id="KW-1185">Reference proteome</keyword>
<keyword evidence="4" id="KW-0560">Oxidoreductase</keyword>
<dbReference type="InterPro" id="IPR050316">
    <property type="entry name" value="Tyrosinase/Hemocyanin"/>
</dbReference>
<name>A0A081XZW0_STRTO</name>
<feature type="domain" description="Tyrosinase copper-binding" evidence="7">
    <location>
        <begin position="254"/>
        <end position="265"/>
    </location>
</feature>
<dbReference type="Gene3D" id="1.10.1280.10">
    <property type="entry name" value="Di-copper center containing domain from catechol oxidase"/>
    <property type="match status" value="1"/>
</dbReference>
<dbReference type="Proteomes" id="UP000028341">
    <property type="component" value="Unassembled WGS sequence"/>
</dbReference>
<dbReference type="InterPro" id="IPR008922">
    <property type="entry name" value="Di-copper_centre_dom_sf"/>
</dbReference>
<dbReference type="SUPFAM" id="SSF48056">
    <property type="entry name" value="Di-copper centre-containing domain"/>
    <property type="match status" value="1"/>
</dbReference>
<evidence type="ECO:0000256" key="2">
    <source>
        <dbReference type="ARBA" id="ARBA00009928"/>
    </source>
</evidence>
<dbReference type="eggNOG" id="COG2304">
    <property type="taxonomic scope" value="Bacteria"/>
</dbReference>
<dbReference type="AlphaFoldDB" id="A0A081XZW0"/>
<evidence type="ECO:0000259" key="7">
    <source>
        <dbReference type="PROSITE" id="PS00498"/>
    </source>
</evidence>
<dbReference type="PROSITE" id="PS00497">
    <property type="entry name" value="TYROSINASE_1"/>
    <property type="match status" value="1"/>
</dbReference>
<evidence type="ECO:0000259" key="6">
    <source>
        <dbReference type="PROSITE" id="PS00497"/>
    </source>
</evidence>
<keyword evidence="3" id="KW-0479">Metal-binding</keyword>
<dbReference type="EMBL" id="JFCB01000001">
    <property type="protein sequence ID" value="KES09083.1"/>
    <property type="molecule type" value="Genomic_DNA"/>
</dbReference>